<evidence type="ECO:0000313" key="1">
    <source>
        <dbReference type="EMBL" id="NJC27458.1"/>
    </source>
</evidence>
<name>A0ABX0XDS8_9BACT</name>
<gene>
    <name evidence="1" type="ORF">GGR27_002975</name>
</gene>
<evidence type="ECO:0000313" key="2">
    <source>
        <dbReference type="Proteomes" id="UP000770785"/>
    </source>
</evidence>
<dbReference type="InterPro" id="IPR052922">
    <property type="entry name" value="Cytidylate_Kinase-2"/>
</dbReference>
<keyword evidence="1" id="KW-0418">Kinase</keyword>
<dbReference type="PANTHER" id="PTHR37816">
    <property type="entry name" value="YALI0E33011P"/>
    <property type="match status" value="1"/>
</dbReference>
<dbReference type="Proteomes" id="UP000770785">
    <property type="component" value="Unassembled WGS sequence"/>
</dbReference>
<organism evidence="1 2">
    <name type="scientific">Neolewinella antarctica</name>
    <dbReference type="NCBI Taxonomy" id="442734"/>
    <lineage>
        <taxon>Bacteria</taxon>
        <taxon>Pseudomonadati</taxon>
        <taxon>Bacteroidota</taxon>
        <taxon>Saprospiria</taxon>
        <taxon>Saprospirales</taxon>
        <taxon>Lewinellaceae</taxon>
        <taxon>Neolewinella</taxon>
    </lineage>
</organism>
<accession>A0ABX0XDS8</accession>
<keyword evidence="2" id="KW-1185">Reference proteome</keyword>
<reference evidence="1 2" key="1">
    <citation type="submission" date="2020-03" db="EMBL/GenBank/DDBJ databases">
        <title>Genomic Encyclopedia of Type Strains, Phase IV (KMG-IV): sequencing the most valuable type-strain genomes for metagenomic binning, comparative biology and taxonomic classification.</title>
        <authorList>
            <person name="Goeker M."/>
        </authorList>
    </citation>
    <scope>NUCLEOTIDE SEQUENCE [LARGE SCALE GENOMIC DNA]</scope>
    <source>
        <strain evidence="1 2">DSM 105096</strain>
    </source>
</reference>
<dbReference type="EMBL" id="JAATJH010000005">
    <property type="protein sequence ID" value="NJC27458.1"/>
    <property type="molecule type" value="Genomic_DNA"/>
</dbReference>
<dbReference type="GO" id="GO:0016301">
    <property type="term" value="F:kinase activity"/>
    <property type="evidence" value="ECO:0007669"/>
    <property type="project" value="UniProtKB-KW"/>
</dbReference>
<sequence>MDGNYGGSLDVRLVKADTIIYLNYPTVVCLWRITKRTFRYFGKTRPGIPKGYKERFDLNFFHYVATNNSERRESSLNKLSGLAEKKEIITIRNDEEVDFF</sequence>
<proteinExistence type="predicted"/>
<keyword evidence="1" id="KW-0808">Transferase</keyword>
<protein>
    <submittedName>
        <fullName evidence="1">Adenylate kinase family enzyme</fullName>
    </submittedName>
</protein>
<dbReference type="PANTHER" id="PTHR37816:SF3">
    <property type="entry name" value="MODULATES DNA TOPOLOGY"/>
    <property type="match status" value="1"/>
</dbReference>
<comment type="caution">
    <text evidence="1">The sequence shown here is derived from an EMBL/GenBank/DDBJ whole genome shotgun (WGS) entry which is preliminary data.</text>
</comment>